<dbReference type="Proteomes" id="UP000663760">
    <property type="component" value="Chromosome 9"/>
</dbReference>
<dbReference type="Gene3D" id="3.40.50.300">
    <property type="entry name" value="P-loop containing nucleotide triphosphate hydrolases"/>
    <property type="match status" value="1"/>
</dbReference>
<dbReference type="InterPro" id="IPR027417">
    <property type="entry name" value="P-loop_NTPase"/>
</dbReference>
<proteinExistence type="predicted"/>
<dbReference type="SUPFAM" id="SSF52540">
    <property type="entry name" value="P-loop containing nucleoside triphosphate hydrolases"/>
    <property type="match status" value="1"/>
</dbReference>
<dbReference type="AlphaFoldDB" id="A0A7I8KWB1"/>
<dbReference type="EMBL" id="LR746272">
    <property type="protein sequence ID" value="CAA7401616.1"/>
    <property type="molecule type" value="Genomic_DNA"/>
</dbReference>
<organism evidence="1 2">
    <name type="scientific">Spirodela intermedia</name>
    <name type="common">Intermediate duckweed</name>
    <dbReference type="NCBI Taxonomy" id="51605"/>
    <lineage>
        <taxon>Eukaryota</taxon>
        <taxon>Viridiplantae</taxon>
        <taxon>Streptophyta</taxon>
        <taxon>Embryophyta</taxon>
        <taxon>Tracheophyta</taxon>
        <taxon>Spermatophyta</taxon>
        <taxon>Magnoliopsida</taxon>
        <taxon>Liliopsida</taxon>
        <taxon>Araceae</taxon>
        <taxon>Lemnoideae</taxon>
        <taxon>Spirodela</taxon>
    </lineage>
</organism>
<dbReference type="OrthoDB" id="547098at2759"/>
<reference evidence="1" key="1">
    <citation type="submission" date="2020-02" db="EMBL/GenBank/DDBJ databases">
        <authorList>
            <person name="Scholz U."/>
            <person name="Mascher M."/>
            <person name="Fiebig A."/>
        </authorList>
    </citation>
    <scope>NUCLEOTIDE SEQUENCE</scope>
</reference>
<name>A0A7I8KWB1_SPIIN</name>
<evidence type="ECO:0000313" key="1">
    <source>
        <dbReference type="EMBL" id="CAA7401616.1"/>
    </source>
</evidence>
<keyword evidence="2" id="KW-1185">Reference proteome</keyword>
<protein>
    <submittedName>
        <fullName evidence="1">Uncharacterized protein</fullName>
    </submittedName>
</protein>
<accession>A0A7I8KWB1</accession>
<gene>
    <name evidence="1" type="ORF">SI8410_09012294</name>
</gene>
<sequence length="215" mass="23301">MAIDGAAPAELPGPFPTLPSASQSPCPGRHFYVAVDRHHFKMETLVDLLGVVGRRPRIPIVLCCSSRDNLDSVCATLSNLSYVSLSYLYSDQADAERALILDKFRKATAEWNSVSSQPLEPDGTEDHVQSHLMVVTDACLPIIGSGEASVQARVLINFEIPAKKETYMRRMSTCLAADGIVISMVVGGEVVVLKALEQGSGLLIKEMPIYISEIL</sequence>
<evidence type="ECO:0000313" key="2">
    <source>
        <dbReference type="Proteomes" id="UP000663760"/>
    </source>
</evidence>